<feature type="compositionally biased region" description="Basic residues" evidence="1">
    <location>
        <begin position="652"/>
        <end position="661"/>
    </location>
</feature>
<feature type="compositionally biased region" description="Low complexity" evidence="1">
    <location>
        <begin position="16"/>
        <end position="32"/>
    </location>
</feature>
<proteinExistence type="predicted"/>
<accession>A0A6A6J541</accession>
<feature type="compositionally biased region" description="Acidic residues" evidence="1">
    <location>
        <begin position="1257"/>
        <end position="1266"/>
    </location>
</feature>
<dbReference type="OrthoDB" id="3825435at2759"/>
<evidence type="ECO:0000256" key="1">
    <source>
        <dbReference type="SAM" id="MobiDB-lite"/>
    </source>
</evidence>
<feature type="compositionally biased region" description="Low complexity" evidence="1">
    <location>
        <begin position="105"/>
        <end position="115"/>
    </location>
</feature>
<feature type="compositionally biased region" description="Polar residues" evidence="1">
    <location>
        <begin position="116"/>
        <end position="168"/>
    </location>
</feature>
<feature type="region of interest" description="Disordered" evidence="1">
    <location>
        <begin position="1256"/>
        <end position="1280"/>
    </location>
</feature>
<dbReference type="Proteomes" id="UP000800097">
    <property type="component" value="Unassembled WGS sequence"/>
</dbReference>
<dbReference type="EMBL" id="ML986547">
    <property type="protein sequence ID" value="KAF2271354.1"/>
    <property type="molecule type" value="Genomic_DNA"/>
</dbReference>
<feature type="compositionally biased region" description="Basic and acidic residues" evidence="1">
    <location>
        <begin position="73"/>
        <end position="87"/>
    </location>
</feature>
<feature type="compositionally biased region" description="Acidic residues" evidence="1">
    <location>
        <begin position="737"/>
        <end position="770"/>
    </location>
</feature>
<protein>
    <recommendedName>
        <fullName evidence="4">Ubiquitin-like protease family profile domain-containing protein</fullName>
    </recommendedName>
</protein>
<reference evidence="2" key="1">
    <citation type="journal article" date="2020" name="Stud. Mycol.">
        <title>101 Dothideomycetes genomes: a test case for predicting lifestyles and emergence of pathogens.</title>
        <authorList>
            <person name="Haridas S."/>
            <person name="Albert R."/>
            <person name="Binder M."/>
            <person name="Bloem J."/>
            <person name="Labutti K."/>
            <person name="Salamov A."/>
            <person name="Andreopoulos B."/>
            <person name="Baker S."/>
            <person name="Barry K."/>
            <person name="Bills G."/>
            <person name="Bluhm B."/>
            <person name="Cannon C."/>
            <person name="Castanera R."/>
            <person name="Culley D."/>
            <person name="Daum C."/>
            <person name="Ezra D."/>
            <person name="Gonzalez J."/>
            <person name="Henrissat B."/>
            <person name="Kuo A."/>
            <person name="Liang C."/>
            <person name="Lipzen A."/>
            <person name="Lutzoni F."/>
            <person name="Magnuson J."/>
            <person name="Mondo S."/>
            <person name="Nolan M."/>
            <person name="Ohm R."/>
            <person name="Pangilinan J."/>
            <person name="Park H.-J."/>
            <person name="Ramirez L."/>
            <person name="Alfaro M."/>
            <person name="Sun H."/>
            <person name="Tritt A."/>
            <person name="Yoshinaga Y."/>
            <person name="Zwiers L.-H."/>
            <person name="Turgeon B."/>
            <person name="Goodwin S."/>
            <person name="Spatafora J."/>
            <person name="Crous P."/>
            <person name="Grigoriev I."/>
        </authorList>
    </citation>
    <scope>NUCLEOTIDE SEQUENCE</scope>
    <source>
        <strain evidence="2">CBS 379.55</strain>
    </source>
</reference>
<feature type="region of interest" description="Disordered" evidence="1">
    <location>
        <begin position="579"/>
        <end position="822"/>
    </location>
</feature>
<feature type="compositionally biased region" description="Polar residues" evidence="1">
    <location>
        <begin position="679"/>
        <end position="704"/>
    </location>
</feature>
<evidence type="ECO:0000313" key="2">
    <source>
        <dbReference type="EMBL" id="KAF2271354.1"/>
    </source>
</evidence>
<feature type="compositionally biased region" description="Basic and acidic residues" evidence="1">
    <location>
        <begin position="775"/>
        <end position="789"/>
    </location>
</feature>
<feature type="compositionally biased region" description="Basic and acidic residues" evidence="1">
    <location>
        <begin position="1267"/>
        <end position="1280"/>
    </location>
</feature>
<organism evidence="2 3">
    <name type="scientific">Westerdykella ornata</name>
    <dbReference type="NCBI Taxonomy" id="318751"/>
    <lineage>
        <taxon>Eukaryota</taxon>
        <taxon>Fungi</taxon>
        <taxon>Dikarya</taxon>
        <taxon>Ascomycota</taxon>
        <taxon>Pezizomycotina</taxon>
        <taxon>Dothideomycetes</taxon>
        <taxon>Pleosporomycetidae</taxon>
        <taxon>Pleosporales</taxon>
        <taxon>Sporormiaceae</taxon>
        <taxon>Westerdykella</taxon>
    </lineage>
</organism>
<gene>
    <name evidence="2" type="ORF">EI97DRAFT_462913</name>
</gene>
<feature type="compositionally biased region" description="Acidic residues" evidence="1">
    <location>
        <begin position="597"/>
        <end position="624"/>
    </location>
</feature>
<evidence type="ECO:0008006" key="4">
    <source>
        <dbReference type="Google" id="ProtNLM"/>
    </source>
</evidence>
<feature type="region of interest" description="Disordered" evidence="1">
    <location>
        <begin position="1"/>
        <end position="223"/>
    </location>
</feature>
<dbReference type="GeneID" id="54554495"/>
<feature type="region of interest" description="Disordered" evidence="1">
    <location>
        <begin position="237"/>
        <end position="263"/>
    </location>
</feature>
<feature type="compositionally biased region" description="Acidic residues" evidence="1">
    <location>
        <begin position="807"/>
        <end position="820"/>
    </location>
</feature>
<dbReference type="RefSeq" id="XP_033648893.1">
    <property type="nucleotide sequence ID" value="XM_033801320.1"/>
</dbReference>
<evidence type="ECO:0000313" key="3">
    <source>
        <dbReference type="Proteomes" id="UP000800097"/>
    </source>
</evidence>
<feature type="compositionally biased region" description="Basic and acidic residues" evidence="1">
    <location>
        <begin position="583"/>
        <end position="596"/>
    </location>
</feature>
<sequence>MAPKRKNTQDEGPSKGQSSRSPPASPANPGAQGRKRPASPTQEPAAKRPKKAAKPREFKGRQCATIKPNGEQCRLKESATVKGDRPEIFLCRHHRPKTSNDEGNQQPQDAPQPQQTETANVAQDQQRPDEMQTQQPAPVTDNQQPITATNDQQAPEVPSSQQVPTFPVSQDAPVPVVANAEESQSGTGALPPAPKRKRAIKKKQPPEPTFARTEPSTDSLPDDFNACQYLRQELDASKKAVSGPDSNMKDASDGENPPVGPRRLEPLSLDDVYLAISSVTAAITRILSRRQGFSFFRGDLAAPTDPQNPPGAVVLPDRPLLLPFDMDNNGHVMLVTTQYDESVITINVNDPMAWDWTPARREEIYAVLREFIDRVGWRRAHLHDNKVSFSSYANWAIFIDQIDPALTSYCTIISAWAMALGLEQTRRTDPFSQEEYDDLIRVIELARAGRADWRLIYAFLVCRRFVEPHSEVPLMRRFSHTEPMRTDKDLEAFLKELEADDQAYWNGLSDTDRQIHFEVGLLPRVRIDRNWPHNTSWICDSWVGPTRETARLENLFNAGVFNTLYDDMEMYAAYRKFKAKQKRREEREKERKKMEEREDEESEDEDGTESGDFDDDSVDDDSSGDDGQRTESPSEEEEEEAQPPRPTTAGKVPRKVPRKKPAAAPQVKSTETADVDGDTTVSRDSTSPSDVSEPVSKTSSSLKNASHGLKYPKKKPYPAPNWANSDPSGSGSSPGGSEDDVLPSIEDEEAVEEADDASEQVEYGGIDEDVNALFESDKDGEVVEDKDSLFDYDEEEEIVKGEKDEQGDHDEDNDEGEIDEGQEKPVEAALGEDHYSDSEDPGELVQFPSLNDQTHQLLKQFQATLPSGGTYDNLESVINHVWNFLDNSGEQFGINEDDDDWCLKFRRRFEFLQAICAEYPSANPKFSKNHKLERDRFLNDAQIDMAIGSVIGAINVFQHQHMLAAGETRFTGGLGMVTSAPLSEALLKSEKEWNGLGGVGTFGRAAHPRRCFLMPVILDKHLAETVKLPPKNAGHICLFVLQEETREVNGESGRFFCVYCLDSGAFISRAKWSGQPKSQAALLYGLIQKAARNLSWTRRNSHAKEDTQFLKDYTDVPVLRQADGTSCGLFTVLNAWILALGLTPNAKPKADARRVASKMQLLVLLAWRGALDWKTLVAFLLCHGLVTQTSMSQVPLDRRFGATMAQEGQAELSSYYSDVFEQDDAFLQLESFEDVPYDYSCNVNFPGSGGLQRGYDDFEEYTDSDEDRSGSRTDWRGKQGDAMDWLDSESYLGGAEDQLDWLDEY</sequence>
<keyword evidence="3" id="KW-1185">Reference proteome</keyword>
<name>A0A6A6J541_WESOR</name>
<feature type="compositionally biased region" description="Basic residues" evidence="1">
    <location>
        <begin position="194"/>
        <end position="203"/>
    </location>
</feature>